<evidence type="ECO:0000256" key="14">
    <source>
        <dbReference type="ARBA" id="ARBA00047630"/>
    </source>
</evidence>
<keyword evidence="8" id="KW-0028">Amino-acid biosynthesis</keyword>
<comment type="similarity">
    <text evidence="4">Belongs to the class-V pyridoxal-phosphate-dependent aminotransferase family. SerC subfamily.</text>
</comment>
<dbReference type="InParanoid" id="A0A1Q5PVJ2"/>
<evidence type="ECO:0000256" key="9">
    <source>
        <dbReference type="ARBA" id="ARBA00022679"/>
    </source>
</evidence>
<proteinExistence type="inferred from homology"/>
<keyword evidence="18" id="KW-1185">Reference proteome</keyword>
<dbReference type="InterPro" id="IPR022278">
    <property type="entry name" value="Pser_aminoTfrase"/>
</dbReference>
<dbReference type="PANTHER" id="PTHR21152:SF40">
    <property type="entry name" value="ALANINE--GLYOXYLATE AMINOTRANSFERASE"/>
    <property type="match status" value="1"/>
</dbReference>
<evidence type="ECO:0000256" key="7">
    <source>
        <dbReference type="ARBA" id="ARBA00022576"/>
    </source>
</evidence>
<dbReference type="EC" id="2.6.1.52" evidence="5"/>
<dbReference type="InterPro" id="IPR015424">
    <property type="entry name" value="PyrdxlP-dep_Trfase"/>
</dbReference>
<accession>A0A1Q5PVJ2</accession>
<evidence type="ECO:0000256" key="8">
    <source>
        <dbReference type="ARBA" id="ARBA00022605"/>
    </source>
</evidence>
<dbReference type="NCBIfam" id="TIGR01366">
    <property type="entry name" value="serC_3"/>
    <property type="match status" value="1"/>
</dbReference>
<dbReference type="GO" id="GO:0004760">
    <property type="term" value="F:L-serine-pyruvate transaminase activity"/>
    <property type="evidence" value="ECO:0007669"/>
    <property type="project" value="TreeGrafter"/>
</dbReference>
<evidence type="ECO:0000256" key="13">
    <source>
        <dbReference type="ARBA" id="ARBA00031421"/>
    </source>
</evidence>
<dbReference type="EMBL" id="MQVS01000007">
    <property type="protein sequence ID" value="OKL51479.1"/>
    <property type="molecule type" value="Genomic_DNA"/>
</dbReference>
<dbReference type="InterPro" id="IPR006272">
    <property type="entry name" value="Pser_aminoTfrase_mycobac"/>
</dbReference>
<comment type="catalytic activity">
    <reaction evidence="15">
        <text>O-phospho-L-serine + 2-oxoglutarate = 3-phosphooxypyruvate + L-glutamate</text>
        <dbReference type="Rhea" id="RHEA:14329"/>
        <dbReference type="ChEBI" id="CHEBI:16810"/>
        <dbReference type="ChEBI" id="CHEBI:18110"/>
        <dbReference type="ChEBI" id="CHEBI:29985"/>
        <dbReference type="ChEBI" id="CHEBI:57524"/>
        <dbReference type="EC" id="2.6.1.52"/>
    </reaction>
</comment>
<dbReference type="GO" id="GO:0006564">
    <property type="term" value="P:L-serine biosynthetic process"/>
    <property type="evidence" value="ECO:0007669"/>
    <property type="project" value="UniProtKB-KW"/>
</dbReference>
<dbReference type="RefSeq" id="WP_073825009.1">
    <property type="nucleotide sequence ID" value="NZ_JAUNKL010000066.1"/>
</dbReference>
<dbReference type="PANTHER" id="PTHR21152">
    <property type="entry name" value="AMINOTRANSFERASE CLASS V"/>
    <property type="match status" value="1"/>
</dbReference>
<protein>
    <recommendedName>
        <fullName evidence="5">phosphoserine transaminase</fullName>
        <ecNumber evidence="5">2.6.1.52</ecNumber>
    </recommendedName>
    <alternativeName>
        <fullName evidence="13">Phosphohydroxythreonine aminotransferase</fullName>
    </alternativeName>
</protein>
<evidence type="ECO:0000259" key="16">
    <source>
        <dbReference type="Pfam" id="PF00266"/>
    </source>
</evidence>
<reference evidence="18" key="1">
    <citation type="submission" date="2016-12" db="EMBL/GenBank/DDBJ databases">
        <authorList>
            <person name="Meng X."/>
        </authorList>
    </citation>
    <scope>NUCLEOTIDE SEQUENCE [LARGE SCALE GENOMIC DNA]</scope>
    <source>
        <strain evidence="18">DSM 20732</strain>
    </source>
</reference>
<evidence type="ECO:0000256" key="15">
    <source>
        <dbReference type="ARBA" id="ARBA00049007"/>
    </source>
</evidence>
<sequence length="371" mass="39115">MTTPQLRLPADLLPTDGRFGSGPAKIPTAHLQQLVASGLMGTSHRQPPIRNLVAEIRAGLVDLLQAPAGYEVLLGNGGSSAFWALATVGLVKRQAVHAVFGEFGAKFAAETDRAPFLAPSVVHAAAPGQLATVAAHPEADVYAWPHNETSTGVVSPVGAVAGAAADALTVVDATSIAGAVQVNLAEVDVYYFAPQKALASDGGLWLAICSPRALARIAELAHADRWVPEFLSLPLALANSRQNQTLNTPALATLFLLRQQLRFLADLGGLEAAEARCRAASAHLYQWAEARPWAAPFVAEAHWRSPVVATIDLEGVSAQAVAQVLRANGIVDIDPYRKLGRNQLRVATFPATDPADVARLTACLDWVANRL</sequence>
<keyword evidence="6" id="KW-0963">Cytoplasm</keyword>
<comment type="function">
    <text evidence="2">Catalyzes the reversible conversion of 3-phosphohydroxypyruvate to phosphoserine and of 3-hydroxy-2-oxo-4-phosphonooxybutanoate to phosphohydroxythreonine.</text>
</comment>
<evidence type="ECO:0000256" key="2">
    <source>
        <dbReference type="ARBA" id="ARBA00003483"/>
    </source>
</evidence>
<evidence type="ECO:0000256" key="5">
    <source>
        <dbReference type="ARBA" id="ARBA00013030"/>
    </source>
</evidence>
<evidence type="ECO:0000256" key="1">
    <source>
        <dbReference type="ARBA" id="ARBA00001933"/>
    </source>
</evidence>
<dbReference type="PIRSF" id="PIRSF000525">
    <property type="entry name" value="SerC"/>
    <property type="match status" value="1"/>
</dbReference>
<evidence type="ECO:0000256" key="3">
    <source>
        <dbReference type="ARBA" id="ARBA00005099"/>
    </source>
</evidence>
<name>A0A1Q5PVJ2_9ACTO</name>
<dbReference type="Proteomes" id="UP000185612">
    <property type="component" value="Unassembled WGS sequence"/>
</dbReference>
<dbReference type="InterPro" id="IPR015422">
    <property type="entry name" value="PyrdxlP-dep_Trfase_small"/>
</dbReference>
<gene>
    <name evidence="17" type="ORF">BSZ40_07770</name>
</gene>
<keyword evidence="12" id="KW-0718">Serine biosynthesis</keyword>
<dbReference type="STRING" id="52770.BSZ40_07770"/>
<comment type="caution">
    <text evidence="17">The sequence shown here is derived from an EMBL/GenBank/DDBJ whole genome shotgun (WGS) entry which is preliminary data.</text>
</comment>
<evidence type="ECO:0000256" key="11">
    <source>
        <dbReference type="ARBA" id="ARBA00023096"/>
    </source>
</evidence>
<dbReference type="InterPro" id="IPR015421">
    <property type="entry name" value="PyrdxlP-dep_Trfase_major"/>
</dbReference>
<comment type="cofactor">
    <cofactor evidence="1">
        <name>pyridoxal 5'-phosphate</name>
        <dbReference type="ChEBI" id="CHEBI:597326"/>
    </cofactor>
</comment>
<dbReference type="GO" id="GO:0019265">
    <property type="term" value="P:glycine biosynthetic process, by transamination of glyoxylate"/>
    <property type="evidence" value="ECO:0007669"/>
    <property type="project" value="TreeGrafter"/>
</dbReference>
<dbReference type="Gene3D" id="3.40.640.10">
    <property type="entry name" value="Type I PLP-dependent aspartate aminotransferase-like (Major domain)"/>
    <property type="match status" value="1"/>
</dbReference>
<evidence type="ECO:0000256" key="6">
    <source>
        <dbReference type="ARBA" id="ARBA00022490"/>
    </source>
</evidence>
<dbReference type="UniPathway" id="UPA00135">
    <property type="reaction ID" value="UER00197"/>
</dbReference>
<dbReference type="GO" id="GO:0004648">
    <property type="term" value="F:O-phospho-L-serine:2-oxoglutarate aminotransferase activity"/>
    <property type="evidence" value="ECO:0007669"/>
    <property type="project" value="UniProtKB-EC"/>
</dbReference>
<keyword evidence="7 17" id="KW-0032">Aminotransferase</keyword>
<comment type="pathway">
    <text evidence="3">Amino-acid biosynthesis; L-serine biosynthesis; L-serine from 3-phospho-D-glycerate: step 2/3.</text>
</comment>
<feature type="domain" description="Aminotransferase class V" evidence="16">
    <location>
        <begin position="36"/>
        <end position="330"/>
    </location>
</feature>
<dbReference type="Gene3D" id="3.90.1150.10">
    <property type="entry name" value="Aspartate Aminotransferase, domain 1"/>
    <property type="match status" value="1"/>
</dbReference>
<keyword evidence="9 17" id="KW-0808">Transferase</keyword>
<dbReference type="Pfam" id="PF00266">
    <property type="entry name" value="Aminotran_5"/>
    <property type="match status" value="1"/>
</dbReference>
<evidence type="ECO:0000256" key="12">
    <source>
        <dbReference type="ARBA" id="ARBA00023299"/>
    </source>
</evidence>
<dbReference type="AlphaFoldDB" id="A0A1Q5PVJ2"/>
<dbReference type="FunCoup" id="A0A1Q5PVJ2">
    <property type="interactions" value="245"/>
</dbReference>
<keyword evidence="11" id="KW-0664">Pyridoxine biosynthesis</keyword>
<dbReference type="GO" id="GO:0008453">
    <property type="term" value="F:alanine-glyoxylate transaminase activity"/>
    <property type="evidence" value="ECO:0007669"/>
    <property type="project" value="TreeGrafter"/>
</dbReference>
<dbReference type="SUPFAM" id="SSF53383">
    <property type="entry name" value="PLP-dependent transferases"/>
    <property type="match status" value="1"/>
</dbReference>
<evidence type="ECO:0000256" key="4">
    <source>
        <dbReference type="ARBA" id="ARBA00006904"/>
    </source>
</evidence>
<dbReference type="GO" id="GO:0008615">
    <property type="term" value="P:pyridoxine biosynthetic process"/>
    <property type="evidence" value="ECO:0007669"/>
    <property type="project" value="UniProtKB-KW"/>
</dbReference>
<evidence type="ECO:0000256" key="10">
    <source>
        <dbReference type="ARBA" id="ARBA00022898"/>
    </source>
</evidence>
<comment type="catalytic activity">
    <reaction evidence="14">
        <text>4-(phosphooxy)-L-threonine + 2-oxoglutarate = (R)-3-hydroxy-2-oxo-4-phosphooxybutanoate + L-glutamate</text>
        <dbReference type="Rhea" id="RHEA:16573"/>
        <dbReference type="ChEBI" id="CHEBI:16810"/>
        <dbReference type="ChEBI" id="CHEBI:29985"/>
        <dbReference type="ChEBI" id="CHEBI:58452"/>
        <dbReference type="ChEBI" id="CHEBI:58538"/>
        <dbReference type="EC" id="2.6.1.52"/>
    </reaction>
</comment>
<evidence type="ECO:0000313" key="17">
    <source>
        <dbReference type="EMBL" id="OKL51479.1"/>
    </source>
</evidence>
<dbReference type="OrthoDB" id="975012at2"/>
<organism evidence="17 18">
    <name type="scientific">Buchananella hordeovulneris</name>
    <dbReference type="NCBI Taxonomy" id="52770"/>
    <lineage>
        <taxon>Bacteria</taxon>
        <taxon>Bacillati</taxon>
        <taxon>Actinomycetota</taxon>
        <taxon>Actinomycetes</taxon>
        <taxon>Actinomycetales</taxon>
        <taxon>Actinomycetaceae</taxon>
        <taxon>Buchananella</taxon>
    </lineage>
</organism>
<keyword evidence="10" id="KW-0663">Pyridoxal phosphate</keyword>
<dbReference type="InterPro" id="IPR000192">
    <property type="entry name" value="Aminotrans_V_dom"/>
</dbReference>
<evidence type="ECO:0000313" key="18">
    <source>
        <dbReference type="Proteomes" id="UP000185612"/>
    </source>
</evidence>